<evidence type="ECO:0000256" key="6">
    <source>
        <dbReference type="ARBA" id="ARBA00024615"/>
    </source>
</evidence>
<evidence type="ECO:0000256" key="3">
    <source>
        <dbReference type="ARBA" id="ARBA00022692"/>
    </source>
</evidence>
<dbReference type="PANTHER" id="PTHR21347">
    <property type="entry name" value="CLEFT LIP AND PALATE ASSOCIATED TRANSMEMBRANE PROTEIN-RELATED"/>
    <property type="match status" value="1"/>
</dbReference>
<dbReference type="GO" id="GO:0012505">
    <property type="term" value="C:endomembrane system"/>
    <property type="evidence" value="ECO:0007669"/>
    <property type="project" value="TreeGrafter"/>
</dbReference>
<evidence type="ECO:0000256" key="13">
    <source>
        <dbReference type="ARBA" id="ARBA00045827"/>
    </source>
</evidence>
<evidence type="ECO:0000313" key="16">
    <source>
        <dbReference type="Proteomes" id="UP000282613"/>
    </source>
</evidence>
<dbReference type="InterPro" id="IPR008429">
    <property type="entry name" value="CLPTM1"/>
</dbReference>
<evidence type="ECO:0000256" key="1">
    <source>
        <dbReference type="ARBA" id="ARBA00004141"/>
    </source>
</evidence>
<keyword evidence="4" id="KW-1133">Transmembrane helix</keyword>
<protein>
    <recommendedName>
        <fullName evidence="10">Lipid scramblase CLPTM1L</fullName>
    </recommendedName>
    <alternativeName>
        <fullName evidence="12">Cisplatin resistance-related protein 9</fullName>
    </alternativeName>
    <alternativeName>
        <fullName evidence="11">Cleft lip and palate transmembrane protein 1-like protein</fullName>
    </alternativeName>
</protein>
<evidence type="ECO:0000256" key="9">
    <source>
        <dbReference type="ARBA" id="ARBA00036810"/>
    </source>
</evidence>
<name>A0A0R3WDM4_TAEAS</name>
<evidence type="ECO:0000313" key="15">
    <source>
        <dbReference type="EMBL" id="VDK41190.1"/>
    </source>
</evidence>
<dbReference type="EMBL" id="UYRS01018915">
    <property type="protein sequence ID" value="VDK41190.1"/>
    <property type="molecule type" value="Genomic_DNA"/>
</dbReference>
<evidence type="ECO:0000256" key="12">
    <source>
        <dbReference type="ARBA" id="ARBA00043155"/>
    </source>
</evidence>
<comment type="catalytic activity">
    <reaction evidence="14">
        <text>a 6-(alpha-D-glucosaminyl)-1-(1,2-diacyl-sn-glycero-3-phospho)-1D-myo-inositol(in) = a 6-(alpha-D-glucosaminyl)-1-(1,2-diacyl-sn-glycero-3-phospho)-1D-myo-inositol(out)</text>
        <dbReference type="Rhea" id="RHEA:71491"/>
        <dbReference type="ChEBI" id="CHEBI:57997"/>
    </reaction>
</comment>
<organism evidence="17">
    <name type="scientific">Taenia asiatica</name>
    <name type="common">Asian tapeworm</name>
    <dbReference type="NCBI Taxonomy" id="60517"/>
    <lineage>
        <taxon>Eukaryota</taxon>
        <taxon>Metazoa</taxon>
        <taxon>Spiralia</taxon>
        <taxon>Lophotrochozoa</taxon>
        <taxon>Platyhelminthes</taxon>
        <taxon>Cestoda</taxon>
        <taxon>Eucestoda</taxon>
        <taxon>Cyclophyllidea</taxon>
        <taxon>Taeniidae</taxon>
        <taxon>Taenia</taxon>
    </lineage>
</organism>
<dbReference type="WBParaSite" id="TASK_0000887401-mRNA-1">
    <property type="protein sequence ID" value="TASK_0000887401-mRNA-1"/>
    <property type="gene ID" value="TASK_0000887401"/>
</dbReference>
<proteinExistence type="inferred from homology"/>
<dbReference type="AlphaFoldDB" id="A0A0R3WDM4"/>
<dbReference type="Proteomes" id="UP000282613">
    <property type="component" value="Unassembled WGS sequence"/>
</dbReference>
<evidence type="ECO:0000313" key="17">
    <source>
        <dbReference type="WBParaSite" id="TASK_0000887401-mRNA-1"/>
    </source>
</evidence>
<keyword evidence="3" id="KW-0812">Transmembrane</keyword>
<dbReference type="STRING" id="60517.A0A0R3WDM4"/>
<accession>A0A0R3WDM4</accession>
<comment type="subcellular location">
    <subcellularLocation>
        <location evidence="1">Membrane</location>
        <topology evidence="1">Multi-pass membrane protein</topology>
    </subcellularLocation>
</comment>
<dbReference type="OrthoDB" id="378564at2759"/>
<reference evidence="15 16" key="2">
    <citation type="submission" date="2018-11" db="EMBL/GenBank/DDBJ databases">
        <authorList>
            <consortium name="Pathogen Informatics"/>
        </authorList>
    </citation>
    <scope>NUCLEOTIDE SEQUENCE [LARGE SCALE GENOMIC DNA]</scope>
</reference>
<comment type="catalytic activity">
    <reaction evidence="8">
        <text>a 1,2-diacyl-sn-glycero-3-phospho-(1D-myo-inositol)(in) = a 1,2-diacyl-sn-glycero-3-phospho-(1D-myo-inositol)(out)</text>
        <dbReference type="Rhea" id="RHEA:38691"/>
        <dbReference type="ChEBI" id="CHEBI:57880"/>
    </reaction>
</comment>
<evidence type="ECO:0000256" key="2">
    <source>
        <dbReference type="ARBA" id="ARBA00009310"/>
    </source>
</evidence>
<evidence type="ECO:0000256" key="8">
    <source>
        <dbReference type="ARBA" id="ARBA00035895"/>
    </source>
</evidence>
<evidence type="ECO:0000256" key="14">
    <source>
        <dbReference type="ARBA" id="ARBA00093208"/>
    </source>
</evidence>
<dbReference type="GO" id="GO:0016020">
    <property type="term" value="C:membrane"/>
    <property type="evidence" value="ECO:0007669"/>
    <property type="project" value="UniProtKB-SubCell"/>
</dbReference>
<evidence type="ECO:0000256" key="5">
    <source>
        <dbReference type="ARBA" id="ARBA00023136"/>
    </source>
</evidence>
<dbReference type="PANTHER" id="PTHR21347:SF0">
    <property type="entry name" value="LIPID SCRAMBLASE CLPTM1L"/>
    <property type="match status" value="1"/>
</dbReference>
<reference evidence="17" key="1">
    <citation type="submission" date="2016-04" db="UniProtKB">
        <authorList>
            <consortium name="WormBaseParasite"/>
        </authorList>
    </citation>
    <scope>IDENTIFICATION</scope>
</reference>
<comment type="catalytic activity">
    <reaction evidence="9">
        <text>6-(alpha-D-glucosaminyl)-(1-octadecanoyl,2-(9Z)-octadecenoyl-sn-glycero-3-phospho)-1D-myo-inositol(in) = 6-(alpha-D-glucosaminyl)-(1-octadecanoyl,2-(9Z)-octadecenoyl-sn-glycero-3-phospho)-1D-myo-inositol(out)</text>
        <dbReference type="Rhea" id="RHEA:71495"/>
        <dbReference type="ChEBI" id="CHEBI:190691"/>
    </reaction>
</comment>
<sequence>MFGKVLDNTLFVAVIGYILYNVYTFYEVFSPAPCIDTKSCVFPAYPADEIITVGLMLKIFSFCKVEGCFSEGKGCISAHKFTISPFNSHQGMKWYPSLVCVTDAVAFPMNAIPHELMPYFYVFQKKSELLYLPLFFIDPQLQPTYYWLELPEIPTKRLNFTIEVIPLSIGKFRLRCMLAQAAEQLKVMGIKDKDIEDIQGIFTETNLYLLLTTVVVSVFHLFFDFLAFKNDVQFWRNAENTTGISIRTIVWRCVSTSIIFLYLYEEKSSLLVVVPSGISAAIEFWKLCRMAKVSFSLRVGVFVGQRSKEEEETDKLDAYFVRRLMYLMVPLCVIGAVYSLLYMPHRSWQSWILQTAVNGVYAFGFLLMTPQLFINYKLKSVANLPWRALTYKAFNTFIDDFFAFIIKMPTAHRVACFRDDVVFVIYMYQRW</sequence>
<evidence type="ECO:0000256" key="10">
    <source>
        <dbReference type="ARBA" id="ARBA00040905"/>
    </source>
</evidence>
<keyword evidence="16" id="KW-1185">Reference proteome</keyword>
<evidence type="ECO:0000256" key="4">
    <source>
        <dbReference type="ARBA" id="ARBA00022989"/>
    </source>
</evidence>
<comment type="function">
    <text evidence="13">Scramblase that mediates the translocation of glucosaminylphosphatidylinositol (alpha-D-GlcN-(1-6)-(1,2-diacyl-sn-glycero-3-phospho)-1D-myo-inositol, GlcN-PI) across the endoplasmic reticulum (ER) membrane, from the cytosolic leaflet to the luminal leaflet of the ER membrane, where it participates in the biosynthesis of glycosylphosphatidylinositol (GPI). GPI is a lipid glycoconjugate involved in post-translational modification of proteins. Can also translocate 1,2-diacyl-sn-glycero-3-phospho-(1D-myo-inositol) (phosphatidylinositol or PI), as well as several other phospholipids (1,2-diacyl-sn-glycero-3-phosphocholine, 1,2-diacyl-sn-glycero-3-phosphoethanolamine), and N-acetylglucosaminylphosphatidylinositol (GlcNAc-PI) in vitro.</text>
</comment>
<evidence type="ECO:0000256" key="7">
    <source>
        <dbReference type="ARBA" id="ARBA00024631"/>
    </source>
</evidence>
<keyword evidence="5" id="KW-0472">Membrane</keyword>
<gene>
    <name evidence="15" type="ORF">TASK_LOCUS8875</name>
</gene>
<evidence type="ECO:0000256" key="11">
    <source>
        <dbReference type="ARBA" id="ARBA00042320"/>
    </source>
</evidence>
<comment type="similarity">
    <text evidence="2">Belongs to the CLPTM1 family.</text>
</comment>
<dbReference type="Pfam" id="PF05602">
    <property type="entry name" value="CLPTM1"/>
    <property type="match status" value="1"/>
</dbReference>
<comment type="catalytic activity">
    <reaction evidence="7">
        <text>a 1,2-diacyl-sn-glycero-3-phosphocholine(in) = a 1,2-diacyl-sn-glycero-3-phosphocholine(out)</text>
        <dbReference type="Rhea" id="RHEA:38571"/>
        <dbReference type="ChEBI" id="CHEBI:57643"/>
    </reaction>
</comment>
<comment type="catalytic activity">
    <reaction evidence="6">
        <text>a 1,2-diacyl-sn-glycero-3-phosphoethanolamine(in) = a 1,2-diacyl-sn-glycero-3-phosphoethanolamine(out)</text>
        <dbReference type="Rhea" id="RHEA:38895"/>
        <dbReference type="ChEBI" id="CHEBI:64612"/>
    </reaction>
</comment>